<evidence type="ECO:0000313" key="2">
    <source>
        <dbReference type="Proteomes" id="UP000005239"/>
    </source>
</evidence>
<name>A0A2A6CJH7_PRIPA</name>
<organism evidence="1 2">
    <name type="scientific">Pristionchus pacificus</name>
    <name type="common">Parasitic nematode worm</name>
    <dbReference type="NCBI Taxonomy" id="54126"/>
    <lineage>
        <taxon>Eukaryota</taxon>
        <taxon>Metazoa</taxon>
        <taxon>Ecdysozoa</taxon>
        <taxon>Nematoda</taxon>
        <taxon>Chromadorea</taxon>
        <taxon>Rhabditida</taxon>
        <taxon>Rhabditina</taxon>
        <taxon>Diplogasteromorpha</taxon>
        <taxon>Diplogasteroidea</taxon>
        <taxon>Neodiplogasteridae</taxon>
        <taxon>Pristionchus</taxon>
    </lineage>
</organism>
<reference evidence="2" key="1">
    <citation type="journal article" date="2008" name="Nat. Genet.">
        <title>The Pristionchus pacificus genome provides a unique perspective on nematode lifestyle and parasitism.</title>
        <authorList>
            <person name="Dieterich C."/>
            <person name="Clifton S.W."/>
            <person name="Schuster L.N."/>
            <person name="Chinwalla A."/>
            <person name="Delehaunty K."/>
            <person name="Dinkelacker I."/>
            <person name="Fulton L."/>
            <person name="Fulton R."/>
            <person name="Godfrey J."/>
            <person name="Minx P."/>
            <person name="Mitreva M."/>
            <person name="Roeseler W."/>
            <person name="Tian H."/>
            <person name="Witte H."/>
            <person name="Yang S.P."/>
            <person name="Wilson R.K."/>
            <person name="Sommer R.J."/>
        </authorList>
    </citation>
    <scope>NUCLEOTIDE SEQUENCE [LARGE SCALE GENOMIC DNA]</scope>
    <source>
        <strain evidence="2">PS312</strain>
    </source>
</reference>
<dbReference type="InterPro" id="IPR019421">
    <property type="entry name" value="7TM_GPCR_serpentine_rcpt_Srd"/>
</dbReference>
<proteinExistence type="predicted"/>
<dbReference type="Pfam" id="PF10317">
    <property type="entry name" value="7TM_GPCR_Srd"/>
    <property type="match status" value="1"/>
</dbReference>
<accession>A0A8R1UV10</accession>
<dbReference type="EnsemblMetazoa" id="PPA41231.1">
    <property type="protein sequence ID" value="PPA41231.1"/>
    <property type="gene ID" value="WBGene00279600"/>
</dbReference>
<sequence length="230" mass="26139">MQSKEDAIHIAIFAAVDLAALLANALLIAAILKRAQHGNDRQRHVGGITAVARLKVVDSTVYFVFAGPCTLLGAKFCNKLIFVYASSIAHSTVILFISFCFRMLGQASIIKTTQTHNSPHVTVVDENEQYFRIWKESTCLEGTVDWRTSSTVRIIYCQRRRIGLHTRRPPPSLEFHDHFTRASFTRDQRAATHCVEAPMLWCEWRRVLAEVSQRPFVQRQAWDLRDIATA</sequence>
<accession>A0A2A6CJH7</accession>
<dbReference type="Proteomes" id="UP000005239">
    <property type="component" value="Unassembled WGS sequence"/>
</dbReference>
<reference evidence="1" key="2">
    <citation type="submission" date="2022-06" db="UniProtKB">
        <authorList>
            <consortium name="EnsemblMetazoa"/>
        </authorList>
    </citation>
    <scope>IDENTIFICATION</scope>
    <source>
        <strain evidence="1">PS312</strain>
    </source>
</reference>
<evidence type="ECO:0000313" key="1">
    <source>
        <dbReference type="EnsemblMetazoa" id="PPA41231.1"/>
    </source>
</evidence>
<dbReference type="AlphaFoldDB" id="A0A2A6CJH7"/>
<protein>
    <submittedName>
        <fullName evidence="1">G protein-coupled receptor</fullName>
    </submittedName>
</protein>
<keyword evidence="2" id="KW-1185">Reference proteome</keyword>
<gene>
    <name evidence="1" type="primary">WBGene00279600</name>
</gene>